<comment type="similarity">
    <text evidence="1">Belongs to the protein-tyrosine phosphatase family. Non-receptor class dual specificity subfamily.</text>
</comment>
<reference evidence="6" key="1">
    <citation type="submission" date="2021-01" db="EMBL/GenBank/DDBJ databases">
        <authorList>
            <consortium name="Genoscope - CEA"/>
            <person name="William W."/>
        </authorList>
    </citation>
    <scope>NUCLEOTIDE SEQUENCE</scope>
</reference>
<feature type="domain" description="Tyrosine-protein phosphatase" evidence="5">
    <location>
        <begin position="42"/>
        <end position="190"/>
    </location>
</feature>
<dbReference type="CDD" id="cd14498">
    <property type="entry name" value="DSP"/>
    <property type="match status" value="1"/>
</dbReference>
<name>A0A8S1P2N3_PARPR</name>
<evidence type="ECO:0000313" key="6">
    <source>
        <dbReference type="EMBL" id="CAD8096654.1"/>
    </source>
</evidence>
<accession>A0A8S1P2N3</accession>
<evidence type="ECO:0000313" key="7">
    <source>
        <dbReference type="Proteomes" id="UP000688137"/>
    </source>
</evidence>
<dbReference type="Pfam" id="PF00782">
    <property type="entry name" value="DSPc"/>
    <property type="match status" value="1"/>
</dbReference>
<dbReference type="AlphaFoldDB" id="A0A8S1P2N3"/>
<keyword evidence="4" id="KW-0904">Protein phosphatase</keyword>
<dbReference type="GO" id="GO:0043409">
    <property type="term" value="P:negative regulation of MAPK cascade"/>
    <property type="evidence" value="ECO:0007669"/>
    <property type="project" value="TreeGrafter"/>
</dbReference>
<dbReference type="GO" id="GO:0017017">
    <property type="term" value="F:MAP kinase tyrosine/serine/threonine phosphatase activity"/>
    <property type="evidence" value="ECO:0007669"/>
    <property type="project" value="TreeGrafter"/>
</dbReference>
<sequence length="199" mass="23112">MQQGEETQGKKDNENTHNIQVQNLMDKIKILLIMRQLKEDSIPIEIIPNLYLGCLGCALNKKKLLEQNIKFILSACEMPKAPFSQDFTSLIININDSVDQDIKSKFEESNQFIENALNSQQNILVHWYLCQIYSFAGKSRSTTFIIAYLIKNHKMTVNDALELVKTKRQIAQPNTGFMKQLQQYYDTLYNNNNDQKQQE</sequence>
<dbReference type="PANTHER" id="PTHR10159">
    <property type="entry name" value="DUAL SPECIFICITY PROTEIN PHOSPHATASE"/>
    <property type="match status" value="1"/>
</dbReference>
<dbReference type="PROSITE" id="PS50054">
    <property type="entry name" value="TYR_PHOSPHATASE_DUAL"/>
    <property type="match status" value="1"/>
</dbReference>
<dbReference type="EMBL" id="CAJJDM010000105">
    <property type="protein sequence ID" value="CAD8096654.1"/>
    <property type="molecule type" value="Genomic_DNA"/>
</dbReference>
<dbReference type="EC" id="3.1.3.48" evidence="2"/>
<dbReference type="FunFam" id="3.90.190.10:FF:000161">
    <property type="entry name" value="Probable dual specificity protein phosphatase DDB_G0269404"/>
    <property type="match status" value="1"/>
</dbReference>
<evidence type="ECO:0000259" key="5">
    <source>
        <dbReference type="PROSITE" id="PS50054"/>
    </source>
</evidence>
<dbReference type="PANTHER" id="PTHR10159:SF511">
    <property type="entry name" value="DUAL SPECIFICITY PROTEIN PHOSPHATASE 1"/>
    <property type="match status" value="1"/>
</dbReference>
<dbReference type="GO" id="GO:0005737">
    <property type="term" value="C:cytoplasm"/>
    <property type="evidence" value="ECO:0007669"/>
    <property type="project" value="TreeGrafter"/>
</dbReference>
<dbReference type="OMA" id="NCTSVEQ"/>
<dbReference type="GO" id="GO:0033550">
    <property type="term" value="F:MAP kinase tyrosine phosphatase activity"/>
    <property type="evidence" value="ECO:0007669"/>
    <property type="project" value="TreeGrafter"/>
</dbReference>
<protein>
    <recommendedName>
        <fullName evidence="2">protein-tyrosine-phosphatase</fullName>
        <ecNumber evidence="2">3.1.3.48</ecNumber>
    </recommendedName>
</protein>
<gene>
    <name evidence="6" type="ORF">PPRIM_AZ9-3.1.T1020035</name>
</gene>
<dbReference type="Proteomes" id="UP000688137">
    <property type="component" value="Unassembled WGS sequence"/>
</dbReference>
<evidence type="ECO:0000256" key="3">
    <source>
        <dbReference type="ARBA" id="ARBA00022801"/>
    </source>
</evidence>
<dbReference type="SMART" id="SM00195">
    <property type="entry name" value="DSPc"/>
    <property type="match status" value="1"/>
</dbReference>
<evidence type="ECO:0000256" key="4">
    <source>
        <dbReference type="ARBA" id="ARBA00022912"/>
    </source>
</evidence>
<keyword evidence="7" id="KW-1185">Reference proteome</keyword>
<organism evidence="6 7">
    <name type="scientific">Paramecium primaurelia</name>
    <dbReference type="NCBI Taxonomy" id="5886"/>
    <lineage>
        <taxon>Eukaryota</taxon>
        <taxon>Sar</taxon>
        <taxon>Alveolata</taxon>
        <taxon>Ciliophora</taxon>
        <taxon>Intramacronucleata</taxon>
        <taxon>Oligohymenophorea</taxon>
        <taxon>Peniculida</taxon>
        <taxon>Parameciidae</taxon>
        <taxon>Paramecium</taxon>
    </lineage>
</organism>
<evidence type="ECO:0000256" key="2">
    <source>
        <dbReference type="ARBA" id="ARBA00013064"/>
    </source>
</evidence>
<comment type="caution">
    <text evidence="6">The sequence shown here is derived from an EMBL/GenBank/DDBJ whole genome shotgun (WGS) entry which is preliminary data.</text>
</comment>
<keyword evidence="3" id="KW-0378">Hydrolase</keyword>
<dbReference type="GO" id="GO:0008330">
    <property type="term" value="F:protein tyrosine/threonine phosphatase activity"/>
    <property type="evidence" value="ECO:0007669"/>
    <property type="project" value="TreeGrafter"/>
</dbReference>
<evidence type="ECO:0000256" key="1">
    <source>
        <dbReference type="ARBA" id="ARBA00008601"/>
    </source>
</evidence>
<dbReference type="InterPro" id="IPR020422">
    <property type="entry name" value="TYR_PHOSPHATASE_DUAL_dom"/>
</dbReference>
<proteinExistence type="inferred from homology"/>
<dbReference type="InterPro" id="IPR000340">
    <property type="entry name" value="Dual-sp_phosphatase_cat-dom"/>
</dbReference>